<sequence length="194" mass="20334">MAVPSLTSSHTWASPVVGQPQLHGGTLSTSPSERRTWARMAVWKVLQGDHGDGPSPSPLQVGEASLSRNRAYSTRCRALYPASTFPVSTGCVVQRPLTGSFVLAEAAASCSSNSEPHELSSSTDGICGTFSHSLLPPPPQGGGEHEEVSSISPYRFLSAVHLAGVSFPQGVAVGDAETHYWVLSPAHSLETCVP</sequence>
<reference evidence="2" key="1">
    <citation type="submission" date="2017-07" db="EMBL/GenBank/DDBJ databases">
        <title>Taro Niue Genome Assembly and Annotation.</title>
        <authorList>
            <person name="Atibalentja N."/>
            <person name="Keating K."/>
            <person name="Fields C.J."/>
        </authorList>
    </citation>
    <scope>NUCLEOTIDE SEQUENCE</scope>
    <source>
        <strain evidence="2">Niue_2</strain>
        <tissue evidence="2">Leaf</tissue>
    </source>
</reference>
<feature type="compositionally biased region" description="Polar residues" evidence="1">
    <location>
        <begin position="1"/>
        <end position="12"/>
    </location>
</feature>
<organism evidence="2 3">
    <name type="scientific">Colocasia esculenta</name>
    <name type="common">Wild taro</name>
    <name type="synonym">Arum esculentum</name>
    <dbReference type="NCBI Taxonomy" id="4460"/>
    <lineage>
        <taxon>Eukaryota</taxon>
        <taxon>Viridiplantae</taxon>
        <taxon>Streptophyta</taxon>
        <taxon>Embryophyta</taxon>
        <taxon>Tracheophyta</taxon>
        <taxon>Spermatophyta</taxon>
        <taxon>Magnoliopsida</taxon>
        <taxon>Liliopsida</taxon>
        <taxon>Araceae</taxon>
        <taxon>Aroideae</taxon>
        <taxon>Colocasieae</taxon>
        <taxon>Colocasia</taxon>
    </lineage>
</organism>
<name>A0A843VCD0_COLES</name>
<evidence type="ECO:0000256" key="1">
    <source>
        <dbReference type="SAM" id="MobiDB-lite"/>
    </source>
</evidence>
<gene>
    <name evidence="2" type="ORF">Taro_026814</name>
</gene>
<protein>
    <submittedName>
        <fullName evidence="2">Uncharacterized protein</fullName>
    </submittedName>
</protein>
<dbReference type="EMBL" id="NMUH01001641">
    <property type="protein sequence ID" value="MQL94161.1"/>
    <property type="molecule type" value="Genomic_DNA"/>
</dbReference>
<accession>A0A843VCD0</accession>
<dbReference type="AlphaFoldDB" id="A0A843VCD0"/>
<evidence type="ECO:0000313" key="2">
    <source>
        <dbReference type="EMBL" id="MQL94161.1"/>
    </source>
</evidence>
<evidence type="ECO:0000313" key="3">
    <source>
        <dbReference type="Proteomes" id="UP000652761"/>
    </source>
</evidence>
<comment type="caution">
    <text evidence="2">The sequence shown here is derived from an EMBL/GenBank/DDBJ whole genome shotgun (WGS) entry which is preliminary data.</text>
</comment>
<dbReference type="Proteomes" id="UP000652761">
    <property type="component" value="Unassembled WGS sequence"/>
</dbReference>
<keyword evidence="3" id="KW-1185">Reference proteome</keyword>
<proteinExistence type="predicted"/>
<feature type="region of interest" description="Disordered" evidence="1">
    <location>
        <begin position="1"/>
        <end position="33"/>
    </location>
</feature>